<dbReference type="AlphaFoldDB" id="A0A1B9I030"/>
<feature type="compositionally biased region" description="Polar residues" evidence="1">
    <location>
        <begin position="199"/>
        <end position="210"/>
    </location>
</feature>
<gene>
    <name evidence="2" type="ORF">I206_05646</name>
</gene>
<accession>A0A1B9I030</accession>
<reference evidence="2" key="2">
    <citation type="submission" date="2016-07" db="EMBL/GenBank/DDBJ databases">
        <title>Evolution of pathogenesis and genome organization in the Tremellales.</title>
        <authorList>
            <person name="Cuomo C."/>
            <person name="Litvintseva A."/>
            <person name="Heitman J."/>
            <person name="Chen Y."/>
            <person name="Sun S."/>
            <person name="Springer D."/>
            <person name="Dromer F."/>
            <person name="Young S."/>
            <person name="Zeng Q."/>
            <person name="Chapman S."/>
            <person name="Gujja S."/>
            <person name="Saif S."/>
            <person name="Birren B."/>
        </authorList>
    </citation>
    <scope>NUCLEOTIDE SEQUENCE</scope>
    <source>
        <strain evidence="2">CBS 10737</strain>
    </source>
</reference>
<reference evidence="2" key="1">
    <citation type="submission" date="2013-07" db="EMBL/GenBank/DDBJ databases">
        <title>The Genome Sequence of Cryptococcus pinus CBS10737.</title>
        <authorList>
            <consortium name="The Broad Institute Genome Sequencing Platform"/>
            <person name="Cuomo C."/>
            <person name="Litvintseva A."/>
            <person name="Chen Y."/>
            <person name="Heitman J."/>
            <person name="Sun S."/>
            <person name="Springer D."/>
            <person name="Dromer F."/>
            <person name="Young S.K."/>
            <person name="Zeng Q."/>
            <person name="Gargeya S."/>
            <person name="Fitzgerald M."/>
            <person name="Abouelleil A."/>
            <person name="Alvarado L."/>
            <person name="Berlin A.M."/>
            <person name="Chapman S.B."/>
            <person name="Dewar J."/>
            <person name="Goldberg J."/>
            <person name="Griggs A."/>
            <person name="Gujja S."/>
            <person name="Hansen M."/>
            <person name="Howarth C."/>
            <person name="Imamovic A."/>
            <person name="Larimer J."/>
            <person name="McCowan C."/>
            <person name="Murphy C."/>
            <person name="Pearson M."/>
            <person name="Priest M."/>
            <person name="Roberts A."/>
            <person name="Saif S."/>
            <person name="Shea T."/>
            <person name="Sykes S."/>
            <person name="Wortman J."/>
            <person name="Nusbaum C."/>
            <person name="Birren B."/>
        </authorList>
    </citation>
    <scope>NUCLEOTIDE SEQUENCE [LARGE SCALE GENOMIC DNA]</scope>
    <source>
        <strain evidence="2">CBS 10737</strain>
    </source>
</reference>
<dbReference type="OrthoDB" id="2588793at2759"/>
<dbReference type="STRING" id="1296096.A0A1B9I030"/>
<feature type="region of interest" description="Disordered" evidence="1">
    <location>
        <begin position="185"/>
        <end position="214"/>
    </location>
</feature>
<evidence type="ECO:0000256" key="1">
    <source>
        <dbReference type="SAM" id="MobiDB-lite"/>
    </source>
</evidence>
<protein>
    <submittedName>
        <fullName evidence="2">Uncharacterized protein</fullName>
    </submittedName>
</protein>
<proteinExistence type="predicted"/>
<organism evidence="2">
    <name type="scientific">Kwoniella pini CBS 10737</name>
    <dbReference type="NCBI Taxonomy" id="1296096"/>
    <lineage>
        <taxon>Eukaryota</taxon>
        <taxon>Fungi</taxon>
        <taxon>Dikarya</taxon>
        <taxon>Basidiomycota</taxon>
        <taxon>Agaricomycotina</taxon>
        <taxon>Tremellomycetes</taxon>
        <taxon>Tremellales</taxon>
        <taxon>Cryptococcaceae</taxon>
        <taxon>Kwoniella</taxon>
    </lineage>
</organism>
<dbReference type="EMBL" id="KI894013">
    <property type="protein sequence ID" value="OCF48865.1"/>
    <property type="molecule type" value="Genomic_DNA"/>
</dbReference>
<sequence length="491" mass="56868">MPTTPYIPWNLWRKIRDIALVILAAIIALDVVGWDVREKVGLSAHSNPYLQPGYLAYSQWNPHDNRWRPFTGSSPPALLASLLRTSWSIRPPSFPSDILDPKGWWEKDVGPDGKEWEDVSWARGTTVLLIGDSVGRYQVKYFCEMAGEPLREMNWTHPFSPHQIVGEEAKAEEDRVPESLEEIEKYQQGSSRDVPRQPPTQKTSETGSSQEDMKAFDVHSTLGKRDEDARHEGDASGYHSHYCHIPGIDLMIVQIFNYGLDEKNFWAFREDYIPPYTIESRISLLALPYIRAMGRASTAPELTYVGSALWDTTRWMREDAADGKDIGDALAQERLNWYRTRTRQAIMHTRHVFPETKIKWSSHHYRMFSAFVYYTQTFQNLCSRCKGRKLSSELVHNCIALRAMFGPQQKLNRLSPLHEASMSAIEDLDDATSEERSVLKQVDMNMWGRRMMGMEDHQKDDLHQKLLPGGYLWADMMLWDLREAVTKRWWQ</sequence>
<name>A0A1B9I030_9TREE</name>
<evidence type="ECO:0000313" key="2">
    <source>
        <dbReference type="EMBL" id="OCF48865.1"/>
    </source>
</evidence>